<feature type="short sequence motif" description="GXSXG" evidence="2">
    <location>
        <begin position="40"/>
        <end position="44"/>
    </location>
</feature>
<evidence type="ECO:0000313" key="5">
    <source>
        <dbReference type="Proteomes" id="UP001205612"/>
    </source>
</evidence>
<keyword evidence="5" id="KW-1185">Reference proteome</keyword>
<evidence type="ECO:0000313" key="4">
    <source>
        <dbReference type="EMBL" id="MCS0605631.1"/>
    </source>
</evidence>
<gene>
    <name evidence="4" type="ORF">NX794_31175</name>
</gene>
<accession>A0ABT2BAS8</accession>
<proteinExistence type="predicted"/>
<dbReference type="PROSITE" id="PS51635">
    <property type="entry name" value="PNPLA"/>
    <property type="match status" value="1"/>
</dbReference>
<dbReference type="Proteomes" id="UP001205612">
    <property type="component" value="Unassembled WGS sequence"/>
</dbReference>
<keyword evidence="2" id="KW-0378">Hydrolase</keyword>
<sequence length="281" mass="28187">MTEALVLGGGGVGGIAWMTGLLAGLADAGRDVSGAGLLVGTSAGSTVAAQLGSGLDLAELYTRQVDPGAQAAEITAEMDLEKFAAEIGAAVGSAGSAPDVRCAVGRVALAARTVPEQERRAVIEARLPSHTWPERALKIVAVDAESGAPVVFDGASGVPLVDAVAASCAVPGVWPPVTIGGRRYVDGGVRSVANADLAAGAERVLVLVPMGEVEPFPSEVPLERAVADLRAAGAEVVLVAPDEASVAAIGDNALDPATRRPAAEAGRAQGRTLVLPWGRRD</sequence>
<evidence type="ECO:0000256" key="1">
    <source>
        <dbReference type="ARBA" id="ARBA00023098"/>
    </source>
</evidence>
<dbReference type="InterPro" id="IPR016035">
    <property type="entry name" value="Acyl_Trfase/lysoPLipase"/>
</dbReference>
<feature type="active site" description="Proton acceptor" evidence="2">
    <location>
        <position position="186"/>
    </location>
</feature>
<comment type="caution">
    <text evidence="4">The sequence shown here is derived from an EMBL/GenBank/DDBJ whole genome shotgun (WGS) entry which is preliminary data.</text>
</comment>
<reference evidence="4 5" key="1">
    <citation type="submission" date="2022-08" db="EMBL/GenBank/DDBJ databases">
        <authorList>
            <person name="Somphong A."/>
            <person name="Phongsopitanun W."/>
        </authorList>
    </citation>
    <scope>NUCLEOTIDE SEQUENCE [LARGE SCALE GENOMIC DNA]</scope>
    <source>
        <strain evidence="4 5">LP11</strain>
    </source>
</reference>
<keyword evidence="2" id="KW-0442">Lipid degradation</keyword>
<organism evidence="4 5">
    <name type="scientific">Streptomyces pyxinicus</name>
    <dbReference type="NCBI Taxonomy" id="2970331"/>
    <lineage>
        <taxon>Bacteria</taxon>
        <taxon>Bacillati</taxon>
        <taxon>Actinomycetota</taxon>
        <taxon>Actinomycetes</taxon>
        <taxon>Kitasatosporales</taxon>
        <taxon>Streptomycetaceae</taxon>
        <taxon>Streptomyces</taxon>
    </lineage>
</organism>
<feature type="domain" description="PNPLA" evidence="3">
    <location>
        <begin position="5"/>
        <end position="201"/>
    </location>
</feature>
<keyword evidence="1 2" id="KW-0443">Lipid metabolism</keyword>
<dbReference type="SUPFAM" id="SSF52151">
    <property type="entry name" value="FabD/lysophospholipase-like"/>
    <property type="match status" value="1"/>
</dbReference>
<dbReference type="Gene3D" id="3.40.1090.10">
    <property type="entry name" value="Cytosolic phospholipase A2 catalytic domain"/>
    <property type="match status" value="2"/>
</dbReference>
<feature type="active site" description="Nucleophile" evidence="2">
    <location>
        <position position="42"/>
    </location>
</feature>
<feature type="short sequence motif" description="DGA/G" evidence="2">
    <location>
        <begin position="186"/>
        <end position="188"/>
    </location>
</feature>
<feature type="short sequence motif" description="GXGXXG" evidence="2">
    <location>
        <begin position="9"/>
        <end position="14"/>
    </location>
</feature>
<dbReference type="EMBL" id="JANUGP010000035">
    <property type="protein sequence ID" value="MCS0605631.1"/>
    <property type="molecule type" value="Genomic_DNA"/>
</dbReference>
<evidence type="ECO:0000256" key="2">
    <source>
        <dbReference type="PROSITE-ProRule" id="PRU01161"/>
    </source>
</evidence>
<protein>
    <submittedName>
        <fullName evidence="4">Patatin-like phospholipase family protein</fullName>
    </submittedName>
</protein>
<name>A0ABT2BAS8_9ACTN</name>
<dbReference type="Pfam" id="PF01734">
    <property type="entry name" value="Patatin"/>
    <property type="match status" value="1"/>
</dbReference>
<evidence type="ECO:0000259" key="3">
    <source>
        <dbReference type="PROSITE" id="PS51635"/>
    </source>
</evidence>
<dbReference type="RefSeq" id="WP_258782897.1">
    <property type="nucleotide sequence ID" value="NZ_JANUGP010000035.1"/>
</dbReference>
<dbReference type="InterPro" id="IPR002641">
    <property type="entry name" value="PNPLA_dom"/>
</dbReference>